<organism evidence="1 2">
    <name type="scientific">Halopenitus salinus</name>
    <dbReference type="NCBI Taxonomy" id="1198295"/>
    <lineage>
        <taxon>Archaea</taxon>
        <taxon>Methanobacteriati</taxon>
        <taxon>Methanobacteriota</taxon>
        <taxon>Stenosarchaea group</taxon>
        <taxon>Halobacteria</taxon>
        <taxon>Halobacteriales</taxon>
        <taxon>Haloferacaceae</taxon>
        <taxon>Halopenitus</taxon>
    </lineage>
</organism>
<name>A0ABD5UQ05_9EURY</name>
<reference evidence="1 2" key="1">
    <citation type="journal article" date="2019" name="Int. J. Syst. Evol. Microbiol.">
        <title>The Global Catalogue of Microorganisms (GCM) 10K type strain sequencing project: providing services to taxonomists for standard genome sequencing and annotation.</title>
        <authorList>
            <consortium name="The Broad Institute Genomics Platform"/>
            <consortium name="The Broad Institute Genome Sequencing Center for Infectious Disease"/>
            <person name="Wu L."/>
            <person name="Ma J."/>
        </authorList>
    </citation>
    <scope>NUCLEOTIDE SEQUENCE [LARGE SCALE GENOMIC DNA]</scope>
    <source>
        <strain evidence="1 2">SKJ47</strain>
    </source>
</reference>
<dbReference type="RefSeq" id="WP_379739857.1">
    <property type="nucleotide sequence ID" value="NZ_JBHSVN010000002.1"/>
</dbReference>
<evidence type="ECO:0008006" key="3">
    <source>
        <dbReference type="Google" id="ProtNLM"/>
    </source>
</evidence>
<evidence type="ECO:0000313" key="1">
    <source>
        <dbReference type="EMBL" id="MFC6891519.1"/>
    </source>
</evidence>
<gene>
    <name evidence="1" type="ORF">ACFQE9_02635</name>
</gene>
<dbReference type="AlphaFoldDB" id="A0ABD5UQ05"/>
<proteinExistence type="predicted"/>
<sequence length="359" mass="40527">MTAFTDNIVIFEDQTDNFEIVVSALRETLSSDLEVHRADINQELGSNPRQAVEEIMEGYGTPILTVLDWDLTQGTGAVSRDNVITYCENNHLPICLYHATNTGESDIEKVEDYDENKIKLEPDLTWEEIGAQSAYIADGFNEIRETLHTVFEDSDTRAIPELLDAPFSVRGKLDQYSWGNPGVIKSGQADLSQDDIIKRATTNQGYWILNELLEFPGALLNEVALAAYLNVDHEQFCGNDEYKQPFTDAAYTGPFAGLENWWWTPSIDNISIQEKREDESKGPIGPELFERFEVPPIGEAECHSELANSCGPARYYCIIKERPVCEEHSVSPDGWIPKGATRSRVSEEDYDQLKPWVMM</sequence>
<dbReference type="Proteomes" id="UP001596296">
    <property type="component" value="Unassembled WGS sequence"/>
</dbReference>
<protein>
    <recommendedName>
        <fullName evidence="3">Response regulator</fullName>
    </recommendedName>
</protein>
<dbReference type="EMBL" id="JBHSXL010000002">
    <property type="protein sequence ID" value="MFC6891519.1"/>
    <property type="molecule type" value="Genomic_DNA"/>
</dbReference>
<comment type="caution">
    <text evidence="1">The sequence shown here is derived from an EMBL/GenBank/DDBJ whole genome shotgun (WGS) entry which is preliminary data.</text>
</comment>
<keyword evidence="2" id="KW-1185">Reference proteome</keyword>
<evidence type="ECO:0000313" key="2">
    <source>
        <dbReference type="Proteomes" id="UP001596296"/>
    </source>
</evidence>
<accession>A0ABD5UQ05</accession>